<evidence type="ECO:0000313" key="2">
    <source>
        <dbReference type="Proteomes" id="UP000018680"/>
    </source>
</evidence>
<name>V5WKU8_9SPIO</name>
<sequence length="38" mass="4142">MFSGSSPDLSGDAPLLKIIDLQHAVIIQPQDGEYQLED</sequence>
<keyword evidence="2" id="KW-1185">Reference proteome</keyword>
<dbReference type="HOGENOM" id="CLU_3332814_0_0_12"/>
<dbReference type="AlphaFoldDB" id="V5WKU8"/>
<dbReference type="STRING" id="1307761.L21SP2_2924"/>
<evidence type="ECO:0000313" key="1">
    <source>
        <dbReference type="EMBL" id="AHC16270.1"/>
    </source>
</evidence>
<dbReference type="EMBL" id="CP006939">
    <property type="protein sequence ID" value="AHC16270.1"/>
    <property type="molecule type" value="Genomic_DNA"/>
</dbReference>
<accession>V5WKU8</accession>
<protein>
    <submittedName>
        <fullName evidence="1">Uncharacterized protein</fullName>
    </submittedName>
</protein>
<reference evidence="1 2" key="1">
    <citation type="journal article" date="2015" name="Stand. Genomic Sci.">
        <title>Complete genome sequence and description of Salinispira pacifica gen. nov., sp. nov., a novel spirochaete isolated form a hypersaline microbial mat.</title>
        <authorList>
            <person name="Ben Hania W."/>
            <person name="Joseph M."/>
            <person name="Schumann P."/>
            <person name="Bunk B."/>
            <person name="Fiebig A."/>
            <person name="Sproer C."/>
            <person name="Klenk H.P."/>
            <person name="Fardeau M.L."/>
            <person name="Spring S."/>
        </authorList>
    </citation>
    <scope>NUCLEOTIDE SEQUENCE [LARGE SCALE GENOMIC DNA]</scope>
    <source>
        <strain evidence="1 2">L21-RPul-D2</strain>
    </source>
</reference>
<gene>
    <name evidence="1" type="ORF">L21SP2_2924</name>
</gene>
<dbReference type="KEGG" id="slr:L21SP2_2924"/>
<organism evidence="1 2">
    <name type="scientific">Salinispira pacifica</name>
    <dbReference type="NCBI Taxonomy" id="1307761"/>
    <lineage>
        <taxon>Bacteria</taxon>
        <taxon>Pseudomonadati</taxon>
        <taxon>Spirochaetota</taxon>
        <taxon>Spirochaetia</taxon>
        <taxon>Spirochaetales</taxon>
        <taxon>Spirochaetaceae</taxon>
        <taxon>Salinispira</taxon>
    </lineage>
</organism>
<dbReference type="Proteomes" id="UP000018680">
    <property type="component" value="Chromosome"/>
</dbReference>
<proteinExistence type="predicted"/>